<proteinExistence type="predicted"/>
<dbReference type="GO" id="GO:0070573">
    <property type="term" value="F:metallodipeptidase activity"/>
    <property type="evidence" value="ECO:0007669"/>
    <property type="project" value="InterPro"/>
</dbReference>
<keyword evidence="3" id="KW-1185">Reference proteome</keyword>
<evidence type="ECO:0000256" key="1">
    <source>
        <dbReference type="SAM" id="MobiDB-lite"/>
    </source>
</evidence>
<feature type="region of interest" description="Disordered" evidence="1">
    <location>
        <begin position="18"/>
        <end position="42"/>
    </location>
</feature>
<evidence type="ECO:0000313" key="3">
    <source>
        <dbReference type="Proteomes" id="UP000576082"/>
    </source>
</evidence>
<dbReference type="InterPro" id="IPR008257">
    <property type="entry name" value="Pept_M19"/>
</dbReference>
<dbReference type="Pfam" id="PF01244">
    <property type="entry name" value="Peptidase_M19"/>
    <property type="match status" value="1"/>
</dbReference>
<comment type="caution">
    <text evidence="2">The sequence shown here is derived from an EMBL/GenBank/DDBJ whole genome shotgun (WGS) entry which is preliminary data.</text>
</comment>
<dbReference type="EMBL" id="JABANE010000115">
    <property type="protein sequence ID" value="NME71806.1"/>
    <property type="molecule type" value="Genomic_DNA"/>
</dbReference>
<accession>A0A7X9RZY0</accession>
<reference evidence="2 3" key="1">
    <citation type="submission" date="2020-04" db="EMBL/GenBank/DDBJ databases">
        <title>Flammeovirga sp. SR4, a novel species isolated from seawater.</title>
        <authorList>
            <person name="Wang X."/>
        </authorList>
    </citation>
    <scope>NUCLEOTIDE SEQUENCE [LARGE SCALE GENOMIC DNA]</scope>
    <source>
        <strain evidence="2 3">ATCC 23126</strain>
    </source>
</reference>
<sequence length="490" mass="56073">MPNKFYVDLHCHPSLKPLGKSFNSNSTKGKNSNNHKNNNSLYHKKKPHVVSKLFNIVTTMTKFTQTDLQTLADGNVHVIGASLYTMEKGFVINKLKTGIVCDALSNLAMGIGKKRIDNVQEHQDYFSDLELEYNFYKQLDNQLVDVKGKKVKYKLAKSYQELAGLKEEQNDFTTIYIVLSIEGMHALNTGLNGENSQCDEEEVLRNLDTIKNWEHPIFFVTLAHHFWNELCGQAPSLSGIVGWATDQEHGLDSSITPLGYKVIDKLLDDSTNRRMLIDMKHMNNKSRKAYYQYLSKYYALENIPLIVSHGALNGLKSHENPVNEISIGKQFLAEEINFYDDEIIRIVESGGIFCFQLDERRLIDDPKNIKKGWTKHQMKFNQSLLLWKQIQHFVEVLNARGHSDIWDNMAIGSDFDGVVNPLNGFWTGQDYASLLEYLTAHASSYLKSAQCPLMDQNKIDASEAIDKIFRWNALRFMEVNFSVREEALLV</sequence>
<dbReference type="AlphaFoldDB" id="A0A7X9RZY0"/>
<dbReference type="RefSeq" id="WP_169660012.1">
    <property type="nucleotide sequence ID" value="NZ_JABANE010000115.1"/>
</dbReference>
<protein>
    <submittedName>
        <fullName evidence="2">Peptidase M19</fullName>
    </submittedName>
</protein>
<dbReference type="InterPro" id="IPR032466">
    <property type="entry name" value="Metal_Hydrolase"/>
</dbReference>
<feature type="compositionally biased region" description="Low complexity" evidence="1">
    <location>
        <begin position="20"/>
        <end position="41"/>
    </location>
</feature>
<dbReference type="GO" id="GO:0006508">
    <property type="term" value="P:proteolysis"/>
    <property type="evidence" value="ECO:0007669"/>
    <property type="project" value="InterPro"/>
</dbReference>
<name>A0A7X9RZY0_9BACT</name>
<evidence type="ECO:0000313" key="2">
    <source>
        <dbReference type="EMBL" id="NME71806.1"/>
    </source>
</evidence>
<organism evidence="2 3">
    <name type="scientific">Flammeovirga aprica JL-4</name>
    <dbReference type="NCBI Taxonomy" id="694437"/>
    <lineage>
        <taxon>Bacteria</taxon>
        <taxon>Pseudomonadati</taxon>
        <taxon>Bacteroidota</taxon>
        <taxon>Cytophagia</taxon>
        <taxon>Cytophagales</taxon>
        <taxon>Flammeovirgaceae</taxon>
        <taxon>Flammeovirga</taxon>
    </lineage>
</organism>
<dbReference type="SUPFAM" id="SSF51556">
    <property type="entry name" value="Metallo-dependent hydrolases"/>
    <property type="match status" value="1"/>
</dbReference>
<dbReference type="Gene3D" id="3.20.20.140">
    <property type="entry name" value="Metal-dependent hydrolases"/>
    <property type="match status" value="1"/>
</dbReference>
<gene>
    <name evidence="2" type="ORF">HHU12_27825</name>
</gene>
<dbReference type="Proteomes" id="UP000576082">
    <property type="component" value="Unassembled WGS sequence"/>
</dbReference>